<comment type="caution">
    <text evidence="1">The sequence shown here is derived from an EMBL/GenBank/DDBJ whole genome shotgun (WGS) entry which is preliminary data.</text>
</comment>
<gene>
    <name evidence="1" type="ORF">C7402_112241</name>
</gene>
<protein>
    <recommendedName>
        <fullName evidence="3">Phage tail protein</fullName>
    </recommendedName>
</protein>
<organism evidence="1 2">
    <name type="scientific">Paraburkholderia unamae</name>
    <dbReference type="NCBI Taxonomy" id="219649"/>
    <lineage>
        <taxon>Bacteria</taxon>
        <taxon>Pseudomonadati</taxon>
        <taxon>Pseudomonadota</taxon>
        <taxon>Betaproteobacteria</taxon>
        <taxon>Burkholderiales</taxon>
        <taxon>Burkholderiaceae</taxon>
        <taxon>Paraburkholderia</taxon>
    </lineage>
</organism>
<sequence length="124" mass="13523">MALEEYAGAIVMEVDGTEVEVTDIDVQTKTGRKLVKTMNSTGRPKGFSKGIQEIELSVTVVIPVSGEMDWGSIEGAKITIYPNAPGGTRTTYQDCFSTSVGAKYTVENEGRRDIKMNALREIDE</sequence>
<dbReference type="Proteomes" id="UP000245712">
    <property type="component" value="Unassembled WGS sequence"/>
</dbReference>
<evidence type="ECO:0000313" key="2">
    <source>
        <dbReference type="Proteomes" id="UP000245712"/>
    </source>
</evidence>
<evidence type="ECO:0008006" key="3">
    <source>
        <dbReference type="Google" id="ProtNLM"/>
    </source>
</evidence>
<reference evidence="1 2" key="1">
    <citation type="submission" date="2018-05" db="EMBL/GenBank/DDBJ databases">
        <title>Genomic Encyclopedia of Type Strains, Phase IV (KMG-V): Genome sequencing to study the core and pangenomes of soil and plant-associated prokaryotes.</title>
        <authorList>
            <person name="Whitman W."/>
        </authorList>
    </citation>
    <scope>NUCLEOTIDE SEQUENCE [LARGE SCALE GENOMIC DNA]</scope>
    <source>
        <strain evidence="1 2">SCZa-39</strain>
    </source>
</reference>
<name>A0ABX5KHY0_9BURK</name>
<keyword evidence="2" id="KW-1185">Reference proteome</keyword>
<evidence type="ECO:0000313" key="1">
    <source>
        <dbReference type="EMBL" id="PVX80054.1"/>
    </source>
</evidence>
<proteinExistence type="predicted"/>
<dbReference type="RefSeq" id="WP_116612587.1">
    <property type="nucleotide sequence ID" value="NZ_QEOB01000012.1"/>
</dbReference>
<dbReference type="EMBL" id="QEOB01000012">
    <property type="protein sequence ID" value="PVX80054.1"/>
    <property type="molecule type" value="Genomic_DNA"/>
</dbReference>
<accession>A0ABX5KHY0</accession>